<feature type="region of interest" description="Disordered" evidence="1">
    <location>
        <begin position="1"/>
        <end position="43"/>
    </location>
</feature>
<protein>
    <submittedName>
        <fullName evidence="2">Uncharacterized protein</fullName>
    </submittedName>
</protein>
<dbReference type="Proteomes" id="UP001177670">
    <property type="component" value="Unassembled WGS sequence"/>
</dbReference>
<feature type="compositionally biased region" description="Basic and acidic residues" evidence="1">
    <location>
        <begin position="15"/>
        <end position="31"/>
    </location>
</feature>
<sequence length="96" mass="10621">MGELVHTSGLVESEQVTRTEGAGKRAGELRRERKKPARRPNENVCAGGIRRRVRGGIAGIQIESISNSGYVEWKETEGLRFLLNPDLTSLFPSVPF</sequence>
<evidence type="ECO:0000256" key="1">
    <source>
        <dbReference type="SAM" id="MobiDB-lite"/>
    </source>
</evidence>
<gene>
    <name evidence="2" type="ORF">K0M31_013666</name>
</gene>
<reference evidence="2" key="1">
    <citation type="submission" date="2021-10" db="EMBL/GenBank/DDBJ databases">
        <title>Melipona bicolor Genome sequencing and assembly.</title>
        <authorList>
            <person name="Araujo N.S."/>
            <person name="Arias M.C."/>
        </authorList>
    </citation>
    <scope>NUCLEOTIDE SEQUENCE</scope>
    <source>
        <strain evidence="2">USP_2M_L1-L4_2017</strain>
        <tissue evidence="2">Whole body</tissue>
    </source>
</reference>
<dbReference type="EMBL" id="JAHYIQ010000038">
    <property type="protein sequence ID" value="KAK1119170.1"/>
    <property type="molecule type" value="Genomic_DNA"/>
</dbReference>
<keyword evidence="3" id="KW-1185">Reference proteome</keyword>
<proteinExistence type="predicted"/>
<organism evidence="2 3">
    <name type="scientific">Melipona bicolor</name>
    <dbReference type="NCBI Taxonomy" id="60889"/>
    <lineage>
        <taxon>Eukaryota</taxon>
        <taxon>Metazoa</taxon>
        <taxon>Ecdysozoa</taxon>
        <taxon>Arthropoda</taxon>
        <taxon>Hexapoda</taxon>
        <taxon>Insecta</taxon>
        <taxon>Pterygota</taxon>
        <taxon>Neoptera</taxon>
        <taxon>Endopterygota</taxon>
        <taxon>Hymenoptera</taxon>
        <taxon>Apocrita</taxon>
        <taxon>Aculeata</taxon>
        <taxon>Apoidea</taxon>
        <taxon>Anthophila</taxon>
        <taxon>Apidae</taxon>
        <taxon>Melipona</taxon>
    </lineage>
</organism>
<evidence type="ECO:0000313" key="3">
    <source>
        <dbReference type="Proteomes" id="UP001177670"/>
    </source>
</evidence>
<dbReference type="AlphaFoldDB" id="A0AA40FHG7"/>
<evidence type="ECO:0000313" key="2">
    <source>
        <dbReference type="EMBL" id="KAK1119170.1"/>
    </source>
</evidence>
<name>A0AA40FHG7_9HYME</name>
<comment type="caution">
    <text evidence="2">The sequence shown here is derived from an EMBL/GenBank/DDBJ whole genome shotgun (WGS) entry which is preliminary data.</text>
</comment>
<accession>A0AA40FHG7</accession>